<dbReference type="EMBL" id="JAAEDL010000021">
    <property type="protein sequence ID" value="MBR0682657.1"/>
    <property type="molecule type" value="Genomic_DNA"/>
</dbReference>
<keyword evidence="7" id="KW-1185">Reference proteome</keyword>
<keyword evidence="2 4" id="KW-0479">Metal-binding</keyword>
<evidence type="ECO:0000313" key="7">
    <source>
        <dbReference type="Proteomes" id="UP001138709"/>
    </source>
</evidence>
<proteinExistence type="predicted"/>
<sequence length="136" mass="14692">MAAATPAWAQTAPAVPFTVVDDAIPQPLTLTPGDATRGRALALDRSKGNCVTCHELPLRADFQGDLGPPLAGVADRYSIGELRLRVVDSKRINPESNMPSYHRIDGLTAVRSDWAGRPILTAQEVEDVLAYLMTLR</sequence>
<protein>
    <submittedName>
        <fullName evidence="6">Sulfur oxidation c-type cytochrome SoxX</fullName>
    </submittedName>
</protein>
<evidence type="ECO:0000313" key="6">
    <source>
        <dbReference type="EMBL" id="MBR0682657.1"/>
    </source>
</evidence>
<dbReference type="InterPro" id="IPR030999">
    <property type="entry name" value="Thiosulf_SoxX"/>
</dbReference>
<reference evidence="6" key="2">
    <citation type="journal article" date="2021" name="Syst. Appl. Microbiol.">
        <title>Roseomonas hellenica sp. nov., isolated from roots of wild-growing Alkanna tinctoria.</title>
        <authorList>
            <person name="Rat A."/>
            <person name="Naranjo H.D."/>
            <person name="Lebbe L."/>
            <person name="Cnockaert M."/>
            <person name="Krigas N."/>
            <person name="Grigoriadou K."/>
            <person name="Maloupa E."/>
            <person name="Willems A."/>
        </authorList>
    </citation>
    <scope>NUCLEOTIDE SEQUENCE</scope>
    <source>
        <strain evidence="6">LMG 31228</strain>
    </source>
</reference>
<evidence type="ECO:0000259" key="5">
    <source>
        <dbReference type="PROSITE" id="PS51007"/>
    </source>
</evidence>
<reference evidence="6" key="1">
    <citation type="submission" date="2020-01" db="EMBL/GenBank/DDBJ databases">
        <authorList>
            <person name="Rat A."/>
        </authorList>
    </citation>
    <scope>NUCLEOTIDE SEQUENCE</scope>
    <source>
        <strain evidence="6">LMG 31228</strain>
    </source>
</reference>
<evidence type="ECO:0000256" key="3">
    <source>
        <dbReference type="ARBA" id="ARBA00023004"/>
    </source>
</evidence>
<dbReference type="Gene3D" id="1.10.760.10">
    <property type="entry name" value="Cytochrome c-like domain"/>
    <property type="match status" value="1"/>
</dbReference>
<dbReference type="AlphaFoldDB" id="A0A9X9XG21"/>
<dbReference type="SUPFAM" id="SSF46626">
    <property type="entry name" value="Cytochrome c"/>
    <property type="match status" value="1"/>
</dbReference>
<dbReference type="GO" id="GO:0046872">
    <property type="term" value="F:metal ion binding"/>
    <property type="evidence" value="ECO:0007669"/>
    <property type="project" value="UniProtKB-KW"/>
</dbReference>
<accession>A0A9X9XG21</accession>
<dbReference type="InterPro" id="IPR036909">
    <property type="entry name" value="Cyt_c-like_dom_sf"/>
</dbReference>
<name>A0A9X9XG21_9PROT</name>
<evidence type="ECO:0000256" key="1">
    <source>
        <dbReference type="ARBA" id="ARBA00022617"/>
    </source>
</evidence>
<dbReference type="Pfam" id="PF00034">
    <property type="entry name" value="Cytochrom_C"/>
    <property type="match status" value="1"/>
</dbReference>
<keyword evidence="3 4" id="KW-0408">Iron</keyword>
<evidence type="ECO:0000256" key="4">
    <source>
        <dbReference type="PROSITE-ProRule" id="PRU00433"/>
    </source>
</evidence>
<gene>
    <name evidence="6" type="primary">soxX</name>
    <name evidence="6" type="ORF">GXW74_19350</name>
</gene>
<keyword evidence="1 4" id="KW-0349">Heme</keyword>
<organism evidence="6 7">
    <name type="scientific">Neoroseomonas eburnea</name>
    <dbReference type="NCBI Taxonomy" id="1346889"/>
    <lineage>
        <taxon>Bacteria</taxon>
        <taxon>Pseudomonadati</taxon>
        <taxon>Pseudomonadota</taxon>
        <taxon>Alphaproteobacteria</taxon>
        <taxon>Acetobacterales</taxon>
        <taxon>Acetobacteraceae</taxon>
        <taxon>Neoroseomonas</taxon>
    </lineage>
</organism>
<dbReference type="GO" id="GO:0020037">
    <property type="term" value="F:heme binding"/>
    <property type="evidence" value="ECO:0007669"/>
    <property type="project" value="InterPro"/>
</dbReference>
<dbReference type="PROSITE" id="PS51007">
    <property type="entry name" value="CYTC"/>
    <property type="match status" value="1"/>
</dbReference>
<dbReference type="GO" id="GO:0009055">
    <property type="term" value="F:electron transfer activity"/>
    <property type="evidence" value="ECO:0007669"/>
    <property type="project" value="InterPro"/>
</dbReference>
<comment type="caution">
    <text evidence="6">The sequence shown here is derived from an EMBL/GenBank/DDBJ whole genome shotgun (WGS) entry which is preliminary data.</text>
</comment>
<dbReference type="Proteomes" id="UP001138709">
    <property type="component" value="Unassembled WGS sequence"/>
</dbReference>
<feature type="domain" description="Cytochrome c" evidence="5">
    <location>
        <begin position="33"/>
        <end position="136"/>
    </location>
</feature>
<evidence type="ECO:0000256" key="2">
    <source>
        <dbReference type="ARBA" id="ARBA00022723"/>
    </source>
</evidence>
<dbReference type="InterPro" id="IPR009056">
    <property type="entry name" value="Cyt_c-like_dom"/>
</dbReference>
<dbReference type="NCBIfam" id="TIGR04485">
    <property type="entry name" value="thiosulf_SoxX"/>
    <property type="match status" value="1"/>
</dbReference>